<feature type="chain" id="PRO_5038786763" evidence="2">
    <location>
        <begin position="27"/>
        <end position="400"/>
    </location>
</feature>
<keyword evidence="6" id="KW-1185">Reference proteome</keyword>
<sequence length="400" mass="42498">MGALPVRTLPLLLALAVLAASCSVLGGDAEADDVDADAAEVDEADGSQDQDEPEDDGEVEQGDEDEEEEEEAGADEPPPEPVDVAPLTGEPVADDVDLDRPVAAVKLDNHPNAQPPVGLDDADIVLTAVIEGGQTRLVAFYHGAAPERVGPVRSAREADADLLPAFDPVVGISGGERSVLNALHQAGITAYAEGTVEGFERDPNRPAPHDLFVSVPALWAAAEELPSAERPWEIDDRDIPDADPADPPEGGDEIDGVEIAFSDSMRAVWDWVDDRDGGHWERTQEWVEWERRDEEPADARNVVIARVPVTPGTRTDASGAQTQELGVLGEGEALVLRDGRAYEARWQKPGPGDHFSFTTPDGDPLPLAAGRTWVELVPLGGIAELQGGDAVEDDEDDLGT</sequence>
<accession>A0A411YJU1</accession>
<dbReference type="Pfam" id="PF17479">
    <property type="entry name" value="DUF3048_C"/>
    <property type="match status" value="1"/>
</dbReference>
<name>A0A411YJU1_9ACTN</name>
<feature type="domain" description="DUF3048" evidence="4">
    <location>
        <begin position="258"/>
        <end position="374"/>
    </location>
</feature>
<feature type="compositionally biased region" description="Acidic residues" evidence="1">
    <location>
        <begin position="241"/>
        <end position="253"/>
    </location>
</feature>
<dbReference type="Proteomes" id="UP000291469">
    <property type="component" value="Chromosome"/>
</dbReference>
<protein>
    <submittedName>
        <fullName evidence="5">DUF3048 domain-containing protein</fullName>
    </submittedName>
</protein>
<organism evidence="5 6">
    <name type="scientific">Egibacter rhizosphaerae</name>
    <dbReference type="NCBI Taxonomy" id="1670831"/>
    <lineage>
        <taxon>Bacteria</taxon>
        <taxon>Bacillati</taxon>
        <taxon>Actinomycetota</taxon>
        <taxon>Nitriliruptoria</taxon>
        <taxon>Egibacterales</taxon>
        <taxon>Egibacteraceae</taxon>
        <taxon>Egibacter</taxon>
    </lineage>
</organism>
<dbReference type="AlphaFoldDB" id="A0A411YJU1"/>
<evidence type="ECO:0000313" key="5">
    <source>
        <dbReference type="EMBL" id="QBI21462.1"/>
    </source>
</evidence>
<feature type="compositionally biased region" description="Basic and acidic residues" evidence="1">
    <location>
        <begin position="230"/>
        <end position="240"/>
    </location>
</feature>
<dbReference type="Gene3D" id="3.50.90.10">
    <property type="entry name" value="YerB-like"/>
    <property type="match status" value="1"/>
</dbReference>
<evidence type="ECO:0000259" key="3">
    <source>
        <dbReference type="Pfam" id="PF11258"/>
    </source>
</evidence>
<dbReference type="InterPro" id="IPR021416">
    <property type="entry name" value="DUF3048_N"/>
</dbReference>
<gene>
    <name evidence="5" type="ORF">ER308_19070</name>
</gene>
<evidence type="ECO:0000259" key="4">
    <source>
        <dbReference type="Pfam" id="PF17479"/>
    </source>
</evidence>
<dbReference type="InterPro" id="IPR035328">
    <property type="entry name" value="DUF3048_C"/>
</dbReference>
<dbReference type="Pfam" id="PF11258">
    <property type="entry name" value="DUF3048"/>
    <property type="match status" value="1"/>
</dbReference>
<feature type="region of interest" description="Disordered" evidence="1">
    <location>
        <begin position="226"/>
        <end position="253"/>
    </location>
</feature>
<evidence type="ECO:0000256" key="1">
    <source>
        <dbReference type="SAM" id="MobiDB-lite"/>
    </source>
</evidence>
<dbReference type="SUPFAM" id="SSF159774">
    <property type="entry name" value="YerB-like"/>
    <property type="match status" value="1"/>
</dbReference>
<evidence type="ECO:0000256" key="2">
    <source>
        <dbReference type="SAM" id="SignalP"/>
    </source>
</evidence>
<reference evidence="5 6" key="1">
    <citation type="submission" date="2019-01" db="EMBL/GenBank/DDBJ databases">
        <title>Egibacter rhizosphaerae EGI 80759T.</title>
        <authorList>
            <person name="Chen D.-D."/>
            <person name="Tian Y."/>
            <person name="Jiao J.-Y."/>
            <person name="Zhang X.-T."/>
            <person name="Zhang Y.-G."/>
            <person name="Zhang Y."/>
            <person name="Xiao M."/>
            <person name="Shu W.-S."/>
            <person name="Li W.-J."/>
        </authorList>
    </citation>
    <scope>NUCLEOTIDE SEQUENCE [LARGE SCALE GENOMIC DNA]</scope>
    <source>
        <strain evidence="5 6">EGI 80759</strain>
    </source>
</reference>
<feature type="region of interest" description="Disordered" evidence="1">
    <location>
        <begin position="31"/>
        <end position="94"/>
    </location>
</feature>
<proteinExistence type="predicted"/>
<keyword evidence="2" id="KW-0732">Signal</keyword>
<evidence type="ECO:0000313" key="6">
    <source>
        <dbReference type="Proteomes" id="UP000291469"/>
    </source>
</evidence>
<dbReference type="EMBL" id="CP036402">
    <property type="protein sequence ID" value="QBI21462.1"/>
    <property type="molecule type" value="Genomic_DNA"/>
</dbReference>
<dbReference type="OrthoDB" id="9779102at2"/>
<feature type="signal peptide" evidence="2">
    <location>
        <begin position="1"/>
        <end position="26"/>
    </location>
</feature>
<feature type="compositionally biased region" description="Acidic residues" evidence="1">
    <location>
        <begin position="31"/>
        <end position="78"/>
    </location>
</feature>
<feature type="domain" description="DUF3048" evidence="3">
    <location>
        <begin position="87"/>
        <end position="224"/>
    </location>
</feature>
<dbReference type="KEGG" id="erz:ER308_19070"/>
<dbReference type="PROSITE" id="PS51257">
    <property type="entry name" value="PROKAR_LIPOPROTEIN"/>
    <property type="match status" value="1"/>
</dbReference>
<dbReference type="InterPro" id="IPR023158">
    <property type="entry name" value="YerB-like_sf"/>
</dbReference>